<dbReference type="InterPro" id="IPR013154">
    <property type="entry name" value="ADH-like_N"/>
</dbReference>
<dbReference type="SUPFAM" id="SSF51735">
    <property type="entry name" value="NAD(P)-binding Rossmann-fold domains"/>
    <property type="match status" value="1"/>
</dbReference>
<evidence type="ECO:0000313" key="8">
    <source>
        <dbReference type="EMBL" id="GGD26836.1"/>
    </source>
</evidence>
<evidence type="ECO:0000256" key="2">
    <source>
        <dbReference type="ARBA" id="ARBA00008072"/>
    </source>
</evidence>
<comment type="similarity">
    <text evidence="2 6">Belongs to the zinc-containing alcohol dehydrogenase family.</text>
</comment>
<evidence type="ECO:0000256" key="6">
    <source>
        <dbReference type="RuleBase" id="RU361277"/>
    </source>
</evidence>
<sequence>MLTSAAIAVEPGQPLQIADITLDDPRDDEILVDVRATGICHTDMSAAAGRLGVQMPVVLGHEGAGVVVAVGSLITSVAPGDRVILAPDFCGRCDQCRTGFTTYCEKSRALIFAGTREDGSTKAHRDGAPVRAGFFGQSSFSRYALVTERNVLKVTTDAPWHELAALACGVSTGAASALLALDVRPAHSFTVFGVGTVGLAAIMAARMAGMRSIIAIDRHPERLELAKTLGATSTLNTDEASDIATALKDLTRGGTDRALDTTGVPALIASAVDALAIRGVCGFVAGMGAHIDIDLGPMLVKGAQLRGIMGGDATGLVFLADLVAAYEAGDYPIDRLITTYPLANINEAFADMASGRTVKPVITFADAG</sequence>
<dbReference type="InterPro" id="IPR002328">
    <property type="entry name" value="ADH_Zn_CS"/>
</dbReference>
<dbReference type="Pfam" id="PF08240">
    <property type="entry name" value="ADH_N"/>
    <property type="match status" value="1"/>
</dbReference>
<keyword evidence="3 6" id="KW-0479">Metal-binding</keyword>
<evidence type="ECO:0000259" key="7">
    <source>
        <dbReference type="SMART" id="SM00829"/>
    </source>
</evidence>
<organism evidence="8 9">
    <name type="scientific">Microbacterium faecale</name>
    <dbReference type="NCBI Taxonomy" id="1804630"/>
    <lineage>
        <taxon>Bacteria</taxon>
        <taxon>Bacillati</taxon>
        <taxon>Actinomycetota</taxon>
        <taxon>Actinomycetes</taxon>
        <taxon>Micrococcales</taxon>
        <taxon>Microbacteriaceae</taxon>
        <taxon>Microbacterium</taxon>
    </lineage>
</organism>
<dbReference type="RefSeq" id="WP_188710614.1">
    <property type="nucleotide sequence ID" value="NZ_BMHO01000001.1"/>
</dbReference>
<evidence type="ECO:0000256" key="3">
    <source>
        <dbReference type="ARBA" id="ARBA00022723"/>
    </source>
</evidence>
<dbReference type="PANTHER" id="PTHR43350:SF2">
    <property type="entry name" value="GROES-LIKE ZINC-BINDING ALCOHOL DEHYDROGENASE FAMILY PROTEIN"/>
    <property type="match status" value="1"/>
</dbReference>
<dbReference type="SMART" id="SM00829">
    <property type="entry name" value="PKS_ER"/>
    <property type="match status" value="1"/>
</dbReference>
<dbReference type="Gene3D" id="3.90.180.10">
    <property type="entry name" value="Medium-chain alcohol dehydrogenases, catalytic domain"/>
    <property type="match status" value="1"/>
</dbReference>
<dbReference type="AlphaFoldDB" id="A0A916Y202"/>
<dbReference type="Gene3D" id="3.40.50.720">
    <property type="entry name" value="NAD(P)-binding Rossmann-like Domain"/>
    <property type="match status" value="1"/>
</dbReference>
<reference evidence="8" key="2">
    <citation type="submission" date="2020-09" db="EMBL/GenBank/DDBJ databases">
        <authorList>
            <person name="Sun Q."/>
            <person name="Zhou Y."/>
        </authorList>
    </citation>
    <scope>NUCLEOTIDE SEQUENCE</scope>
    <source>
        <strain evidence="8">CGMCC 1.15152</strain>
    </source>
</reference>
<dbReference type="SUPFAM" id="SSF50129">
    <property type="entry name" value="GroES-like"/>
    <property type="match status" value="1"/>
</dbReference>
<protein>
    <submittedName>
        <fullName evidence="8">Zinc-binding alcohol dehydrogenase</fullName>
    </submittedName>
</protein>
<dbReference type="CDD" id="cd08278">
    <property type="entry name" value="benzyl_alcohol_DH"/>
    <property type="match status" value="1"/>
</dbReference>
<evidence type="ECO:0000313" key="9">
    <source>
        <dbReference type="Proteomes" id="UP000633205"/>
    </source>
</evidence>
<accession>A0A916Y202</accession>
<dbReference type="InterPro" id="IPR020843">
    <property type="entry name" value="ER"/>
</dbReference>
<dbReference type="InterPro" id="IPR013149">
    <property type="entry name" value="ADH-like_C"/>
</dbReference>
<dbReference type="Pfam" id="PF00107">
    <property type="entry name" value="ADH_zinc_N"/>
    <property type="match status" value="1"/>
</dbReference>
<dbReference type="PANTHER" id="PTHR43350">
    <property type="entry name" value="NAD-DEPENDENT ALCOHOL DEHYDROGENASE"/>
    <property type="match status" value="1"/>
</dbReference>
<gene>
    <name evidence="8" type="ORF">GCM10010915_03600</name>
</gene>
<dbReference type="GO" id="GO:0008270">
    <property type="term" value="F:zinc ion binding"/>
    <property type="evidence" value="ECO:0007669"/>
    <property type="project" value="InterPro"/>
</dbReference>
<dbReference type="Proteomes" id="UP000633205">
    <property type="component" value="Unassembled WGS sequence"/>
</dbReference>
<keyword evidence="5" id="KW-0560">Oxidoreductase</keyword>
<evidence type="ECO:0000256" key="1">
    <source>
        <dbReference type="ARBA" id="ARBA00001947"/>
    </source>
</evidence>
<comment type="cofactor">
    <cofactor evidence="1 6">
        <name>Zn(2+)</name>
        <dbReference type="ChEBI" id="CHEBI:29105"/>
    </cofactor>
</comment>
<name>A0A916Y202_9MICO</name>
<keyword evidence="4 6" id="KW-0862">Zinc</keyword>
<evidence type="ECO:0000256" key="4">
    <source>
        <dbReference type="ARBA" id="ARBA00022833"/>
    </source>
</evidence>
<evidence type="ECO:0000256" key="5">
    <source>
        <dbReference type="ARBA" id="ARBA00023002"/>
    </source>
</evidence>
<dbReference type="InterPro" id="IPR011032">
    <property type="entry name" value="GroES-like_sf"/>
</dbReference>
<feature type="domain" description="Enoyl reductase (ER)" evidence="7">
    <location>
        <begin position="12"/>
        <end position="362"/>
    </location>
</feature>
<proteinExistence type="inferred from homology"/>
<dbReference type="PROSITE" id="PS00059">
    <property type="entry name" value="ADH_ZINC"/>
    <property type="match status" value="1"/>
</dbReference>
<keyword evidence="9" id="KW-1185">Reference proteome</keyword>
<dbReference type="EMBL" id="BMHO01000001">
    <property type="protein sequence ID" value="GGD26836.1"/>
    <property type="molecule type" value="Genomic_DNA"/>
</dbReference>
<reference evidence="8" key="1">
    <citation type="journal article" date="2014" name="Int. J. Syst. Evol. Microbiol.">
        <title>Complete genome sequence of Corynebacterium casei LMG S-19264T (=DSM 44701T), isolated from a smear-ripened cheese.</title>
        <authorList>
            <consortium name="US DOE Joint Genome Institute (JGI-PGF)"/>
            <person name="Walter F."/>
            <person name="Albersmeier A."/>
            <person name="Kalinowski J."/>
            <person name="Ruckert C."/>
        </authorList>
    </citation>
    <scope>NUCLEOTIDE SEQUENCE</scope>
    <source>
        <strain evidence="8">CGMCC 1.15152</strain>
    </source>
</reference>
<dbReference type="InterPro" id="IPR036291">
    <property type="entry name" value="NAD(P)-bd_dom_sf"/>
</dbReference>
<dbReference type="GO" id="GO:0016491">
    <property type="term" value="F:oxidoreductase activity"/>
    <property type="evidence" value="ECO:0007669"/>
    <property type="project" value="UniProtKB-KW"/>
</dbReference>
<comment type="caution">
    <text evidence="8">The sequence shown here is derived from an EMBL/GenBank/DDBJ whole genome shotgun (WGS) entry which is preliminary data.</text>
</comment>